<dbReference type="InterPro" id="IPR014721">
    <property type="entry name" value="Ribsml_uS5_D2-typ_fold_subgr"/>
</dbReference>
<dbReference type="AlphaFoldDB" id="A0A0C3S5D1"/>
<dbReference type="FunFam" id="1.10.8.60:FF:000091">
    <property type="entry name" value="Lon protease homolog 2, peroxisomal"/>
    <property type="match status" value="1"/>
</dbReference>
<evidence type="ECO:0000256" key="9">
    <source>
        <dbReference type="PIRSR" id="PIRSR001174-1"/>
    </source>
</evidence>
<evidence type="ECO:0000259" key="16">
    <source>
        <dbReference type="PROSITE" id="PS51787"/>
    </source>
</evidence>
<dbReference type="Gene3D" id="1.20.5.5270">
    <property type="match status" value="1"/>
</dbReference>
<dbReference type="SMART" id="SM00464">
    <property type="entry name" value="LON"/>
    <property type="match status" value="1"/>
</dbReference>
<organism evidence="17 18">
    <name type="scientific">Phlebiopsis gigantea (strain 11061_1 CR5-6)</name>
    <name type="common">White-rot fungus</name>
    <name type="synonym">Peniophora gigantea</name>
    <dbReference type="NCBI Taxonomy" id="745531"/>
    <lineage>
        <taxon>Eukaryota</taxon>
        <taxon>Fungi</taxon>
        <taxon>Dikarya</taxon>
        <taxon>Basidiomycota</taxon>
        <taxon>Agaricomycotina</taxon>
        <taxon>Agaricomycetes</taxon>
        <taxon>Polyporales</taxon>
        <taxon>Phanerochaetaceae</taxon>
        <taxon>Phlebiopsis</taxon>
    </lineage>
</organism>
<evidence type="ECO:0000256" key="2">
    <source>
        <dbReference type="ARBA" id="ARBA00022741"/>
    </source>
</evidence>
<comment type="catalytic activity">
    <reaction evidence="7">
        <text>Hydrolysis of proteins in presence of ATP.</text>
        <dbReference type="EC" id="3.4.21.53"/>
    </reaction>
</comment>
<feature type="active site" evidence="9 11">
    <location>
        <position position="790"/>
    </location>
</feature>
<dbReference type="GO" id="GO:0004176">
    <property type="term" value="F:ATP-dependent peptidase activity"/>
    <property type="evidence" value="ECO:0007669"/>
    <property type="project" value="UniProtKB-UniRule"/>
</dbReference>
<name>A0A0C3S5D1_PHLG1</name>
<evidence type="ECO:0000256" key="12">
    <source>
        <dbReference type="RuleBase" id="RU000591"/>
    </source>
</evidence>
<dbReference type="Pfam" id="PF22667">
    <property type="entry name" value="Lon_lid"/>
    <property type="match status" value="1"/>
</dbReference>
<dbReference type="OrthoDB" id="2411602at2759"/>
<evidence type="ECO:0000256" key="3">
    <source>
        <dbReference type="ARBA" id="ARBA00022801"/>
    </source>
</evidence>
<keyword evidence="18" id="KW-1185">Reference proteome</keyword>
<evidence type="ECO:0000256" key="10">
    <source>
        <dbReference type="PIRSR" id="PIRSR001174-2"/>
    </source>
</evidence>
<dbReference type="InterPro" id="IPR015947">
    <property type="entry name" value="PUA-like_sf"/>
</dbReference>
<dbReference type="SUPFAM" id="SSF54211">
    <property type="entry name" value="Ribosomal protein S5 domain 2-like"/>
    <property type="match status" value="1"/>
</dbReference>
<dbReference type="Gene3D" id="1.20.58.1480">
    <property type="match status" value="1"/>
</dbReference>
<dbReference type="Gene3D" id="1.10.8.60">
    <property type="match status" value="1"/>
</dbReference>
<protein>
    <recommendedName>
        <fullName evidence="8 13">Lon protease homolog</fullName>
        <ecNumber evidence="8 13">3.4.21.-</ecNumber>
    </recommendedName>
</protein>
<reference evidence="17 18" key="1">
    <citation type="journal article" date="2014" name="PLoS Genet.">
        <title>Analysis of the Phlebiopsis gigantea genome, transcriptome and secretome provides insight into its pioneer colonization strategies of wood.</title>
        <authorList>
            <person name="Hori C."/>
            <person name="Ishida T."/>
            <person name="Igarashi K."/>
            <person name="Samejima M."/>
            <person name="Suzuki H."/>
            <person name="Master E."/>
            <person name="Ferreira P."/>
            <person name="Ruiz-Duenas F.J."/>
            <person name="Held B."/>
            <person name="Canessa P."/>
            <person name="Larrondo L.F."/>
            <person name="Schmoll M."/>
            <person name="Druzhinina I.S."/>
            <person name="Kubicek C.P."/>
            <person name="Gaskell J.A."/>
            <person name="Kersten P."/>
            <person name="St John F."/>
            <person name="Glasner J."/>
            <person name="Sabat G."/>
            <person name="Splinter BonDurant S."/>
            <person name="Syed K."/>
            <person name="Yadav J."/>
            <person name="Mgbeahuruike A.C."/>
            <person name="Kovalchuk A."/>
            <person name="Asiegbu F.O."/>
            <person name="Lackner G."/>
            <person name="Hoffmeister D."/>
            <person name="Rencoret J."/>
            <person name="Gutierrez A."/>
            <person name="Sun H."/>
            <person name="Lindquist E."/>
            <person name="Barry K."/>
            <person name="Riley R."/>
            <person name="Grigoriev I.V."/>
            <person name="Henrissat B."/>
            <person name="Kues U."/>
            <person name="Berka R.M."/>
            <person name="Martinez A.T."/>
            <person name="Covert S.F."/>
            <person name="Blanchette R.A."/>
            <person name="Cullen D."/>
        </authorList>
    </citation>
    <scope>NUCLEOTIDE SEQUENCE [LARGE SCALE GENOMIC DNA]</scope>
    <source>
        <strain evidence="17 18">11061_1 CR5-6</strain>
    </source>
</reference>
<dbReference type="Pfam" id="PF05362">
    <property type="entry name" value="Lon_C"/>
    <property type="match status" value="1"/>
</dbReference>
<evidence type="ECO:0000313" key="17">
    <source>
        <dbReference type="EMBL" id="KIP03460.1"/>
    </source>
</evidence>
<dbReference type="InterPro" id="IPR008268">
    <property type="entry name" value="Peptidase_S16_AS"/>
</dbReference>
<dbReference type="STRING" id="745531.A0A0C3S5D1"/>
<evidence type="ECO:0000259" key="15">
    <source>
        <dbReference type="PROSITE" id="PS51786"/>
    </source>
</evidence>
<sequence length="901" mass="98658">MSFTASSSTLPVLALSHPLILLPTGRIALPVSKAVGEALLSLVRESDEQPLVAAVPQTAPEASLYQWGTAARIIRLIRPATGNVKHHYLLSLNGITRVRVPDSGPDLPVINSGIVYRQVEYPSSDGTPTSESVVKFKASALKLLEQLARDTTQQAKRDSYNKVAAMVEEVSPTRAAWMADVMVSSISGEYADKLEFLSAVDADDRLRRATSFFIKQSSISEVSKRITQSIDESLSKQQKEFFLRQQLAAIQRELINLQRSSPSGNSMSDDSHSGPPSELDDDGQAEVEEMAEVKAKIEAMAKDTEERKMAVREWKRLKRIPQGSVEHGVIRNYIEWLVSIPWPNSVATRPSNSLEVLRDRHFLKNAREQLDADHFGLEKIKRRLIEYLAVVRLKALQADHETRQLEEANKNELALVPRVSHPEASTVAPVPVPHKAARKNVKGPILLFVGPPGTGKTSLGQSIAQALDRPFQRISLGGVRDEAEIRGHRRTYVASGPGLIVQALRKAGRADPVILLDEMDKVGQSNFHGDPAAALLEVLDPEQNHAFNDHYINVPIDLSQVLFICTSNTLETISAPLLDRCEIVQLSGYTYTEKMHIARKFLLPKQLQANGLASEHLTLTDPALLHVATHYTREAGVRSLERAIGAIARFKAVEWAEHLDSEAGVGKEYKDVVEEDELERILGVPRWDAEEREREERRGVVYGLVVTGMGEGGTLPVETIAVPGTGKLKLTGSLGEVIKESGELALSWVKTNAYSLCITNSRSQDPLLVPNSIDIHLHLPSGAVKKDGPSAGVAMTCALVSLLTGACVSTNIAMTGEITLRGRVGAVGGIKEKVLGAHRANITKVILPWANRKDVDHDVPLEVRSVMEFAFVRTVEEALEAAFGAGALGWRPKSTLLESRL</sequence>
<dbReference type="GO" id="GO:0030163">
    <property type="term" value="P:protein catabolic process"/>
    <property type="evidence" value="ECO:0007669"/>
    <property type="project" value="InterPro"/>
</dbReference>
<evidence type="ECO:0000256" key="5">
    <source>
        <dbReference type="ARBA" id="ARBA00022840"/>
    </source>
</evidence>
<dbReference type="CDD" id="cd19500">
    <property type="entry name" value="RecA-like_Lon"/>
    <property type="match status" value="1"/>
</dbReference>
<gene>
    <name evidence="17" type="ORF">PHLGIDRAFT_31788</name>
</gene>
<dbReference type="InterPro" id="IPR003593">
    <property type="entry name" value="AAA+_ATPase"/>
</dbReference>
<dbReference type="SUPFAM" id="SSF88697">
    <property type="entry name" value="PUA domain-like"/>
    <property type="match status" value="1"/>
</dbReference>
<dbReference type="EMBL" id="KN840614">
    <property type="protein sequence ID" value="KIP03460.1"/>
    <property type="molecule type" value="Genomic_DNA"/>
</dbReference>
<feature type="domain" description="Lon proteolytic" evidence="15">
    <location>
        <begin position="695"/>
        <end position="885"/>
    </location>
</feature>
<dbReference type="InterPro" id="IPR027417">
    <property type="entry name" value="P-loop_NTPase"/>
</dbReference>
<dbReference type="Proteomes" id="UP000053257">
    <property type="component" value="Unassembled WGS sequence"/>
</dbReference>
<dbReference type="Pfam" id="PF02190">
    <property type="entry name" value="LON_substr_bdg"/>
    <property type="match status" value="1"/>
</dbReference>
<dbReference type="NCBIfam" id="TIGR00763">
    <property type="entry name" value="lon"/>
    <property type="match status" value="1"/>
</dbReference>
<evidence type="ECO:0000313" key="18">
    <source>
        <dbReference type="Proteomes" id="UP000053257"/>
    </source>
</evidence>
<feature type="binding site" evidence="10">
    <location>
        <begin position="450"/>
        <end position="457"/>
    </location>
    <ligand>
        <name>ATP</name>
        <dbReference type="ChEBI" id="CHEBI:30616"/>
    </ligand>
</feature>
<evidence type="ECO:0000256" key="11">
    <source>
        <dbReference type="PROSITE-ProRule" id="PRU01122"/>
    </source>
</evidence>
<accession>A0A0C3S5D1</accession>
<proteinExistence type="inferred from homology"/>
<evidence type="ECO:0000256" key="13">
    <source>
        <dbReference type="RuleBase" id="RU000592"/>
    </source>
</evidence>
<dbReference type="PRINTS" id="PR00830">
    <property type="entry name" value="ENDOLAPTASE"/>
</dbReference>
<dbReference type="GO" id="GO:0016887">
    <property type="term" value="F:ATP hydrolysis activity"/>
    <property type="evidence" value="ECO:0007669"/>
    <property type="project" value="InterPro"/>
</dbReference>
<keyword evidence="1 8" id="KW-0645">Protease</keyword>
<dbReference type="Gene3D" id="3.30.230.10">
    <property type="match status" value="1"/>
</dbReference>
<dbReference type="PANTHER" id="PTHR10046">
    <property type="entry name" value="ATP DEPENDENT LON PROTEASE FAMILY MEMBER"/>
    <property type="match status" value="1"/>
</dbReference>
<keyword evidence="2 8" id="KW-0547">Nucleotide-binding</keyword>
<dbReference type="Pfam" id="PF00004">
    <property type="entry name" value="AAA"/>
    <property type="match status" value="1"/>
</dbReference>
<dbReference type="PROSITE" id="PS01046">
    <property type="entry name" value="LON_SER"/>
    <property type="match status" value="1"/>
</dbReference>
<dbReference type="SUPFAM" id="SSF52540">
    <property type="entry name" value="P-loop containing nucleoside triphosphate hydrolases"/>
    <property type="match status" value="1"/>
</dbReference>
<dbReference type="Gene3D" id="3.40.50.300">
    <property type="entry name" value="P-loop containing nucleotide triphosphate hydrolases"/>
    <property type="match status" value="1"/>
</dbReference>
<dbReference type="GO" id="GO:0004252">
    <property type="term" value="F:serine-type endopeptidase activity"/>
    <property type="evidence" value="ECO:0007669"/>
    <property type="project" value="UniProtKB-UniRule"/>
</dbReference>
<dbReference type="InterPro" id="IPR003959">
    <property type="entry name" value="ATPase_AAA_core"/>
</dbReference>
<dbReference type="InterPro" id="IPR020568">
    <property type="entry name" value="Ribosomal_Su5_D2-typ_SF"/>
</dbReference>
<dbReference type="InterPro" id="IPR008269">
    <property type="entry name" value="Lon_proteolytic"/>
</dbReference>
<dbReference type="InterPro" id="IPR027065">
    <property type="entry name" value="Lon_Prtase"/>
</dbReference>
<evidence type="ECO:0000256" key="14">
    <source>
        <dbReference type="SAM" id="MobiDB-lite"/>
    </source>
</evidence>
<dbReference type="GO" id="GO:0006508">
    <property type="term" value="P:proteolysis"/>
    <property type="evidence" value="ECO:0007669"/>
    <property type="project" value="UniProtKB-KW"/>
</dbReference>
<keyword evidence="3 8" id="KW-0378">Hydrolase</keyword>
<dbReference type="InterPro" id="IPR004815">
    <property type="entry name" value="Lon_bac/euk-typ"/>
</dbReference>
<dbReference type="GO" id="GO:0005524">
    <property type="term" value="F:ATP binding"/>
    <property type="evidence" value="ECO:0007669"/>
    <property type="project" value="UniProtKB-KW"/>
</dbReference>
<dbReference type="InterPro" id="IPR054594">
    <property type="entry name" value="Lon_lid"/>
</dbReference>
<keyword evidence="4 8" id="KW-0720">Serine protease</keyword>
<dbReference type="InterPro" id="IPR003111">
    <property type="entry name" value="Lon_prtase_N"/>
</dbReference>
<evidence type="ECO:0000256" key="4">
    <source>
        <dbReference type="ARBA" id="ARBA00022825"/>
    </source>
</evidence>
<dbReference type="PROSITE" id="PS51786">
    <property type="entry name" value="LON_PROTEOLYTIC"/>
    <property type="match status" value="1"/>
</dbReference>
<evidence type="ECO:0000256" key="6">
    <source>
        <dbReference type="ARBA" id="ARBA00023140"/>
    </source>
</evidence>
<feature type="active site" evidence="9 11">
    <location>
        <position position="833"/>
    </location>
</feature>
<dbReference type="EC" id="3.4.21.-" evidence="8 13"/>
<comment type="similarity">
    <text evidence="8 11 12">Belongs to the peptidase S16 family.</text>
</comment>
<dbReference type="SMART" id="SM00382">
    <property type="entry name" value="AAA"/>
    <property type="match status" value="1"/>
</dbReference>
<feature type="domain" description="Lon N-terminal" evidence="16">
    <location>
        <begin position="10"/>
        <end position="217"/>
    </location>
</feature>
<keyword evidence="5 8" id="KW-0067">ATP-binding</keyword>
<dbReference type="PIRSF" id="PIRSF001174">
    <property type="entry name" value="Lon_proteas"/>
    <property type="match status" value="1"/>
</dbReference>
<dbReference type="FunFam" id="3.40.50.300:FF:000021">
    <property type="entry name" value="Lon protease homolog"/>
    <property type="match status" value="1"/>
</dbReference>
<evidence type="ECO:0000256" key="7">
    <source>
        <dbReference type="ARBA" id="ARBA00050665"/>
    </source>
</evidence>
<feature type="region of interest" description="Disordered" evidence="14">
    <location>
        <begin position="258"/>
        <end position="285"/>
    </location>
</feature>
<keyword evidence="6" id="KW-0576">Peroxisome</keyword>
<dbReference type="PROSITE" id="PS51787">
    <property type="entry name" value="LON_N"/>
    <property type="match status" value="1"/>
</dbReference>
<dbReference type="HOGENOM" id="CLU_004109_4_0_1"/>
<evidence type="ECO:0000256" key="8">
    <source>
        <dbReference type="PIRNR" id="PIRNR001174"/>
    </source>
</evidence>
<evidence type="ECO:0000256" key="1">
    <source>
        <dbReference type="ARBA" id="ARBA00022670"/>
    </source>
</evidence>